<organism evidence="2 3">
    <name type="scientific">Trema orientale</name>
    <name type="common">Charcoal tree</name>
    <name type="synonym">Celtis orientalis</name>
    <dbReference type="NCBI Taxonomy" id="63057"/>
    <lineage>
        <taxon>Eukaryota</taxon>
        <taxon>Viridiplantae</taxon>
        <taxon>Streptophyta</taxon>
        <taxon>Embryophyta</taxon>
        <taxon>Tracheophyta</taxon>
        <taxon>Spermatophyta</taxon>
        <taxon>Magnoliopsida</taxon>
        <taxon>eudicotyledons</taxon>
        <taxon>Gunneridae</taxon>
        <taxon>Pentapetalae</taxon>
        <taxon>rosids</taxon>
        <taxon>fabids</taxon>
        <taxon>Rosales</taxon>
        <taxon>Cannabaceae</taxon>
        <taxon>Trema</taxon>
    </lineage>
</organism>
<evidence type="ECO:0000256" key="1">
    <source>
        <dbReference type="SAM" id="MobiDB-lite"/>
    </source>
</evidence>
<dbReference type="EMBL" id="JXTC01000727">
    <property type="protein sequence ID" value="PON39207.1"/>
    <property type="molecule type" value="Genomic_DNA"/>
</dbReference>
<feature type="non-terminal residue" evidence="2">
    <location>
        <position position="1"/>
    </location>
</feature>
<dbReference type="InParanoid" id="A0A2P5ARQ5"/>
<name>A0A2P5ARQ5_TREOI</name>
<gene>
    <name evidence="2" type="ORF">TorRG33x02_343380</name>
</gene>
<accession>A0A2P5ARQ5</accession>
<proteinExistence type="predicted"/>
<evidence type="ECO:0000313" key="2">
    <source>
        <dbReference type="EMBL" id="PON39207.1"/>
    </source>
</evidence>
<evidence type="ECO:0000313" key="3">
    <source>
        <dbReference type="Proteomes" id="UP000237000"/>
    </source>
</evidence>
<dbReference type="AlphaFoldDB" id="A0A2P5ARQ5"/>
<feature type="region of interest" description="Disordered" evidence="1">
    <location>
        <begin position="25"/>
        <end position="51"/>
    </location>
</feature>
<comment type="caution">
    <text evidence="2">The sequence shown here is derived from an EMBL/GenBank/DDBJ whole genome shotgun (WGS) entry which is preliminary data.</text>
</comment>
<protein>
    <submittedName>
        <fullName evidence="2">Uncharacterized protein</fullName>
    </submittedName>
</protein>
<sequence length="51" mass="5366">SHRVWDSYRLGGAVAADELWPELGPGPVSDGPSPPLYGLNVVAPTPPKMNP</sequence>
<dbReference type="Proteomes" id="UP000237000">
    <property type="component" value="Unassembled WGS sequence"/>
</dbReference>
<reference evidence="3" key="1">
    <citation type="submission" date="2016-06" db="EMBL/GenBank/DDBJ databases">
        <title>Parallel loss of symbiosis genes in relatives of nitrogen-fixing non-legume Parasponia.</title>
        <authorList>
            <person name="Van Velzen R."/>
            <person name="Holmer R."/>
            <person name="Bu F."/>
            <person name="Rutten L."/>
            <person name="Van Zeijl A."/>
            <person name="Liu W."/>
            <person name="Santuari L."/>
            <person name="Cao Q."/>
            <person name="Sharma T."/>
            <person name="Shen D."/>
            <person name="Roswanjaya Y."/>
            <person name="Wardhani T."/>
            <person name="Kalhor M.S."/>
            <person name="Jansen J."/>
            <person name="Van den Hoogen J."/>
            <person name="Gungor B."/>
            <person name="Hartog M."/>
            <person name="Hontelez J."/>
            <person name="Verver J."/>
            <person name="Yang W.-C."/>
            <person name="Schijlen E."/>
            <person name="Repin R."/>
            <person name="Schilthuizen M."/>
            <person name="Schranz E."/>
            <person name="Heidstra R."/>
            <person name="Miyata K."/>
            <person name="Fedorova E."/>
            <person name="Kohlen W."/>
            <person name="Bisseling T."/>
            <person name="Smit S."/>
            <person name="Geurts R."/>
        </authorList>
    </citation>
    <scope>NUCLEOTIDE SEQUENCE [LARGE SCALE GENOMIC DNA]</scope>
    <source>
        <strain evidence="3">cv. RG33-2</strain>
    </source>
</reference>
<keyword evidence="3" id="KW-1185">Reference proteome</keyword>